<dbReference type="OMA" id="HQERITH"/>
<evidence type="ECO:0008006" key="3">
    <source>
        <dbReference type="Google" id="ProtNLM"/>
    </source>
</evidence>
<dbReference type="eggNOG" id="ENOG502RDBG">
    <property type="taxonomic scope" value="Eukaryota"/>
</dbReference>
<sequence>MAHQAASISARIISQVRRGACFAPSLPVELHDAILIIARHPVRKSGSFKTGDLRLVCKQWNELHKKDFWRKKWLPLRPDNASWESIGERLKLLAKDAEVIKNVKIEGRATQVLPITLEDALRACPEIADIQHCQVQRIQIGLLDSLSEILLKQILLHRQDGIRHFGFRFDDTILFLGRRSMFVRSELLLPEIRRITVDISSVREAPSPEDVHHNSAGLVSLFIAELIGREDRTDAKRVELRVFCKPDPVNGTRRPQVTQAHILLAAQIYDFTRAFLEKVAGLKLVVSFQAPFRAQVAHNRRILDIWGRENDISLLNT</sequence>
<organism evidence="1 2">
    <name type="scientific">Kalmanozyma brasiliensis (strain GHG001)</name>
    <name type="common">Yeast</name>
    <name type="synonym">Pseudozyma brasiliensis</name>
    <dbReference type="NCBI Taxonomy" id="1365824"/>
    <lineage>
        <taxon>Eukaryota</taxon>
        <taxon>Fungi</taxon>
        <taxon>Dikarya</taxon>
        <taxon>Basidiomycota</taxon>
        <taxon>Ustilaginomycotina</taxon>
        <taxon>Ustilaginomycetes</taxon>
        <taxon>Ustilaginales</taxon>
        <taxon>Ustilaginaceae</taxon>
        <taxon>Kalmanozyma</taxon>
    </lineage>
</organism>
<dbReference type="AlphaFoldDB" id="V5EM33"/>
<evidence type="ECO:0000313" key="1">
    <source>
        <dbReference type="EMBL" id="EST06175.1"/>
    </source>
</evidence>
<keyword evidence="2" id="KW-1185">Reference proteome</keyword>
<dbReference type="HOGENOM" id="CLU_051399_0_0_1"/>
<protein>
    <recommendedName>
        <fullName evidence="3">F-box domain-containing protein</fullName>
    </recommendedName>
</protein>
<dbReference type="GeneID" id="27420313"/>
<name>V5EM33_KALBG</name>
<evidence type="ECO:0000313" key="2">
    <source>
        <dbReference type="Proteomes" id="UP000019377"/>
    </source>
</evidence>
<dbReference type="Proteomes" id="UP000019377">
    <property type="component" value="Unassembled WGS sequence"/>
</dbReference>
<proteinExistence type="predicted"/>
<dbReference type="OrthoDB" id="2553216at2759"/>
<gene>
    <name evidence="1" type="ORF">PSEUBRA_SCAF3g03698</name>
</gene>
<accession>V5EM33</accession>
<reference evidence="2" key="1">
    <citation type="journal article" date="2013" name="Genome Announc.">
        <title>Draft genome sequence of Pseudozyma brasiliensis sp. nov. strain GHG001, a high producer of endo-1,4-xylanase isolated from an insect pest of sugarcane.</title>
        <authorList>
            <person name="Oliveira J.V.D.C."/>
            <person name="dos Santos R.A.C."/>
            <person name="Borges T.A."/>
            <person name="Riano-Pachon D.M."/>
            <person name="Goldman G.H."/>
        </authorList>
    </citation>
    <scope>NUCLEOTIDE SEQUENCE [LARGE SCALE GENOMIC DNA]</scope>
    <source>
        <strain evidence="2">GHG001</strain>
    </source>
</reference>
<dbReference type="EMBL" id="KI545873">
    <property type="protein sequence ID" value="EST06175.1"/>
    <property type="molecule type" value="Genomic_DNA"/>
</dbReference>